<accession>W6TDD9</accession>
<protein>
    <submittedName>
        <fullName evidence="1">Uncharacterized protein</fullName>
    </submittedName>
</protein>
<sequence length="48" mass="5408">MKCGIFPKKVKNSGLSNPLIIAHEELLPELQGIVIQQRSNDFMKKSNI</sequence>
<comment type="caution">
    <text evidence="1">The sequence shown here is derived from an EMBL/GenBank/DDBJ whole genome shotgun (WGS) entry which is preliminary data.</text>
</comment>
<dbReference type="EMBL" id="AWTR02000070">
    <property type="protein sequence ID" value="ETZ07018.1"/>
    <property type="molecule type" value="Genomic_DNA"/>
</dbReference>
<dbReference type="AlphaFoldDB" id="W6TDD9"/>
<dbReference type="Proteomes" id="UP000019112">
    <property type="component" value="Unassembled WGS sequence"/>
</dbReference>
<evidence type="ECO:0000313" key="1">
    <source>
        <dbReference type="EMBL" id="ETZ07018.1"/>
    </source>
</evidence>
<evidence type="ECO:0000313" key="2">
    <source>
        <dbReference type="Proteomes" id="UP000019112"/>
    </source>
</evidence>
<gene>
    <name evidence="1" type="ORF">P618_200789</name>
</gene>
<organism evidence="1 2">
    <name type="scientific">Holospora obtusa F1</name>
    <dbReference type="NCBI Taxonomy" id="1399147"/>
    <lineage>
        <taxon>Bacteria</taxon>
        <taxon>Pseudomonadati</taxon>
        <taxon>Pseudomonadota</taxon>
        <taxon>Alphaproteobacteria</taxon>
        <taxon>Holosporales</taxon>
        <taxon>Holosporaceae</taxon>
        <taxon>Holospora</taxon>
    </lineage>
</organism>
<proteinExistence type="predicted"/>
<name>W6TDD9_HOLOB</name>
<dbReference type="RefSeq" id="WP_021827754.1">
    <property type="nucleotide sequence ID" value="NZ_AWTR02000070.1"/>
</dbReference>
<reference evidence="1 2" key="1">
    <citation type="journal article" date="2014" name="FEMS Microbiol. Lett.">
        <title>Draft genome sequences of three Holospora species (Holospora obtusa, Holospora undulata, and Holospora elegans), endonuclear symbiotic bacteria of the ciliate Paramecium caudatum.</title>
        <authorList>
            <person name="Dohra H."/>
            <person name="Tanaka K."/>
            <person name="Suzuki T."/>
            <person name="Fujishima M."/>
            <person name="Suzuki H."/>
        </authorList>
    </citation>
    <scope>NUCLEOTIDE SEQUENCE [LARGE SCALE GENOMIC DNA]</scope>
    <source>
        <strain evidence="1 2">F1</strain>
    </source>
</reference>
<keyword evidence="2" id="KW-1185">Reference proteome</keyword>